<dbReference type="EMBL" id="JACHCF010000003">
    <property type="protein sequence ID" value="MBB5620314.1"/>
    <property type="molecule type" value="Genomic_DNA"/>
</dbReference>
<dbReference type="Proteomes" id="UP000537718">
    <property type="component" value="Unassembled WGS sequence"/>
</dbReference>
<evidence type="ECO:0000313" key="1">
    <source>
        <dbReference type="EMBL" id="MBB5620314.1"/>
    </source>
</evidence>
<name>A0A7W8YRA6_9SPHI</name>
<reference evidence="1 2" key="1">
    <citation type="submission" date="2020-08" db="EMBL/GenBank/DDBJ databases">
        <title>Genomic Encyclopedia of Type Strains, Phase IV (KMG-V): Genome sequencing to study the core and pangenomes of soil and plant-associated prokaryotes.</title>
        <authorList>
            <person name="Whitman W."/>
        </authorList>
    </citation>
    <scope>NUCLEOTIDE SEQUENCE [LARGE SCALE GENOMIC DNA]</scope>
    <source>
        <strain evidence="1 2">MP7CTX6</strain>
    </source>
</reference>
<accession>A0A7W8YRA6</accession>
<sequence length="71" mass="8084">MPLPIFIFHELLFRIQLFDPSIGSYVSHSYTKSGAVIVTTTRTIRIRRGLLNKQFKDPTLIPEAALQKLIA</sequence>
<proteinExistence type="predicted"/>
<evidence type="ECO:0000313" key="2">
    <source>
        <dbReference type="Proteomes" id="UP000537718"/>
    </source>
</evidence>
<dbReference type="RefSeq" id="WP_183866356.1">
    <property type="nucleotide sequence ID" value="NZ_JACHCF010000003.1"/>
</dbReference>
<comment type="caution">
    <text evidence="1">The sequence shown here is derived from an EMBL/GenBank/DDBJ whole genome shotgun (WGS) entry which is preliminary data.</text>
</comment>
<gene>
    <name evidence="1" type="ORF">HDE69_001363</name>
</gene>
<organism evidence="1 2">
    <name type="scientific">Pedobacter cryoconitis</name>
    <dbReference type="NCBI Taxonomy" id="188932"/>
    <lineage>
        <taxon>Bacteria</taxon>
        <taxon>Pseudomonadati</taxon>
        <taxon>Bacteroidota</taxon>
        <taxon>Sphingobacteriia</taxon>
        <taxon>Sphingobacteriales</taxon>
        <taxon>Sphingobacteriaceae</taxon>
        <taxon>Pedobacter</taxon>
    </lineage>
</organism>
<dbReference type="AlphaFoldDB" id="A0A7W8YRA6"/>
<protein>
    <submittedName>
        <fullName evidence="1">Uncharacterized protein</fullName>
    </submittedName>
</protein>